<reference evidence="3" key="1">
    <citation type="submission" date="2016-10" db="EMBL/GenBank/DDBJ databases">
        <title>Sequence of Gallionella enrichment culture.</title>
        <authorList>
            <person name="Poehlein A."/>
            <person name="Muehling M."/>
            <person name="Daniel R."/>
        </authorList>
    </citation>
    <scope>NUCLEOTIDE SEQUENCE</scope>
</reference>
<name>A0A1J5NZD9_9ZZZZ</name>
<accession>A0A1J5NZD9</accession>
<evidence type="ECO:0000256" key="1">
    <source>
        <dbReference type="ARBA" id="ARBA00022737"/>
    </source>
</evidence>
<dbReference type="GO" id="GO:0046813">
    <property type="term" value="P:receptor-mediated virion attachment to host cell"/>
    <property type="evidence" value="ECO:0007669"/>
    <property type="project" value="TreeGrafter"/>
</dbReference>
<sequence>MRVDFFEAIKLSPKEPANYILRGRAKMNLKDYNGALKDFDIAISLNPNNEEAWYYRGLAKMEQRDNSARADFSKALTLGSTDAADAIKKYSK</sequence>
<keyword evidence="1" id="KW-0677">Repeat</keyword>
<evidence type="ECO:0000313" key="3">
    <source>
        <dbReference type="EMBL" id="OIQ64633.1"/>
    </source>
</evidence>
<dbReference type="PANTHER" id="PTHR44858:SF1">
    <property type="entry name" value="UDP-N-ACETYLGLUCOSAMINE--PEPTIDE N-ACETYLGLUCOSAMINYLTRANSFERASE SPINDLY-RELATED"/>
    <property type="match status" value="1"/>
</dbReference>
<dbReference type="Gene3D" id="1.25.40.10">
    <property type="entry name" value="Tetratricopeptide repeat domain"/>
    <property type="match status" value="1"/>
</dbReference>
<dbReference type="GO" id="GO:0009279">
    <property type="term" value="C:cell outer membrane"/>
    <property type="evidence" value="ECO:0007669"/>
    <property type="project" value="TreeGrafter"/>
</dbReference>
<dbReference type="InterPro" id="IPR019734">
    <property type="entry name" value="TPR_rpt"/>
</dbReference>
<proteinExistence type="predicted"/>
<dbReference type="SUPFAM" id="SSF48452">
    <property type="entry name" value="TPR-like"/>
    <property type="match status" value="1"/>
</dbReference>
<keyword evidence="3" id="KW-0449">Lipoprotein</keyword>
<gene>
    <name evidence="3" type="ORF">GALL_538140</name>
</gene>
<dbReference type="EMBL" id="MLJW01007958">
    <property type="protein sequence ID" value="OIQ64633.1"/>
    <property type="molecule type" value="Genomic_DNA"/>
</dbReference>
<comment type="caution">
    <text evidence="3">The sequence shown here is derived from an EMBL/GenBank/DDBJ whole genome shotgun (WGS) entry which is preliminary data.</text>
</comment>
<dbReference type="PROSITE" id="PS50005">
    <property type="entry name" value="TPR"/>
    <property type="match status" value="1"/>
</dbReference>
<dbReference type="InterPro" id="IPR050498">
    <property type="entry name" value="Ycf3"/>
</dbReference>
<organism evidence="3">
    <name type="scientific">mine drainage metagenome</name>
    <dbReference type="NCBI Taxonomy" id="410659"/>
    <lineage>
        <taxon>unclassified sequences</taxon>
        <taxon>metagenomes</taxon>
        <taxon>ecological metagenomes</taxon>
    </lineage>
</organism>
<dbReference type="InterPro" id="IPR011990">
    <property type="entry name" value="TPR-like_helical_dom_sf"/>
</dbReference>
<dbReference type="SMART" id="SM00028">
    <property type="entry name" value="TPR"/>
    <property type="match status" value="2"/>
</dbReference>
<dbReference type="Pfam" id="PF13414">
    <property type="entry name" value="TPR_11"/>
    <property type="match status" value="1"/>
</dbReference>
<protein>
    <submittedName>
        <fullName evidence="3">Lipoprotein NlpI</fullName>
    </submittedName>
</protein>
<dbReference type="PANTHER" id="PTHR44858">
    <property type="entry name" value="TETRATRICOPEPTIDE REPEAT PROTEIN 6"/>
    <property type="match status" value="1"/>
</dbReference>
<evidence type="ECO:0000256" key="2">
    <source>
        <dbReference type="ARBA" id="ARBA00022803"/>
    </source>
</evidence>
<keyword evidence="2" id="KW-0802">TPR repeat</keyword>
<dbReference type="AlphaFoldDB" id="A0A1J5NZD9"/>